<dbReference type="EMBL" id="UOEE01000312">
    <property type="protein sequence ID" value="VAW01146.1"/>
    <property type="molecule type" value="Genomic_DNA"/>
</dbReference>
<dbReference type="InterPro" id="IPR023346">
    <property type="entry name" value="Lysozyme-like_dom_sf"/>
</dbReference>
<name>A0A3B0T2G9_9ZZZZ</name>
<sequence>MIPLISRWQMTQIFDNPRLENLQRALSSAAQKTGVSFDFLVKTAARESGMQASAKAKTSSAAGLFQFVEQTWLGMVSRYGAKHGLANESVQIQQSSNGRFNITDTASRNRILGLRYDPVASAAMAAELTAENRNSLQAKLGREPSETELYVAHFMGAGKAADLVLAAETTPQKSAAGLFAKEAAANKNIFYKPSGSAKTVKEVLSELGRLHQKPAKITEPSGPLPTGKTTQVEPFDSLAKLPGGWVRSPLLRLSPVLVQLLAELSAPAAPQEFDKK</sequence>
<dbReference type="Gene3D" id="1.10.530.10">
    <property type="match status" value="1"/>
</dbReference>
<dbReference type="GO" id="GO:0016787">
    <property type="term" value="F:hydrolase activity"/>
    <property type="evidence" value="ECO:0007669"/>
    <property type="project" value="UniProtKB-KW"/>
</dbReference>
<accession>A0A3B0T2G9</accession>
<gene>
    <name evidence="1" type="ORF">MNBD_ALPHA06-1111</name>
</gene>
<keyword evidence="1" id="KW-0969">Cilium</keyword>
<keyword evidence="1" id="KW-0378">Hydrolase</keyword>
<reference evidence="1" key="1">
    <citation type="submission" date="2018-06" db="EMBL/GenBank/DDBJ databases">
        <authorList>
            <person name="Zhirakovskaya E."/>
        </authorList>
    </citation>
    <scope>NUCLEOTIDE SEQUENCE</scope>
</reference>
<dbReference type="AlphaFoldDB" id="A0A3B0T2G9"/>
<evidence type="ECO:0000313" key="1">
    <source>
        <dbReference type="EMBL" id="VAW01146.1"/>
    </source>
</evidence>
<organism evidence="1">
    <name type="scientific">hydrothermal vent metagenome</name>
    <dbReference type="NCBI Taxonomy" id="652676"/>
    <lineage>
        <taxon>unclassified sequences</taxon>
        <taxon>metagenomes</taxon>
        <taxon>ecological metagenomes</taxon>
    </lineage>
</organism>
<protein>
    <submittedName>
        <fullName evidence="1">Flagellar protein FlgJ [peptidoglycan hydrolase]</fullName>
    </submittedName>
</protein>
<proteinExistence type="predicted"/>
<keyword evidence="1" id="KW-0966">Cell projection</keyword>
<keyword evidence="1" id="KW-0282">Flagellum</keyword>
<dbReference type="SUPFAM" id="SSF53955">
    <property type="entry name" value="Lysozyme-like"/>
    <property type="match status" value="1"/>
</dbReference>